<evidence type="ECO:0000256" key="3">
    <source>
        <dbReference type="ARBA" id="ARBA00022723"/>
    </source>
</evidence>
<protein>
    <recommendedName>
        <fullName evidence="13">C2H2-type domain-containing protein</fullName>
    </recommendedName>
</protein>
<evidence type="ECO:0000313" key="15">
    <source>
        <dbReference type="Proteomes" id="UP000594260"/>
    </source>
</evidence>
<comment type="subcellular location">
    <subcellularLocation>
        <location evidence="1">Nucleus</location>
    </subcellularLocation>
</comment>
<dbReference type="GO" id="GO:0000978">
    <property type="term" value="F:RNA polymerase II cis-regulatory region sequence-specific DNA binding"/>
    <property type="evidence" value="ECO:0007669"/>
    <property type="project" value="TreeGrafter"/>
</dbReference>
<dbReference type="InterPro" id="IPR013087">
    <property type="entry name" value="Znf_C2H2_type"/>
</dbReference>
<dbReference type="SUPFAM" id="SSF57667">
    <property type="entry name" value="beta-beta-alpha zinc fingers"/>
    <property type="match status" value="1"/>
</dbReference>
<dbReference type="InterPro" id="IPR051967">
    <property type="entry name" value="Krueppel_C2H2-ZF"/>
</dbReference>
<dbReference type="AlphaFoldDB" id="A0A7M7JVV4"/>
<keyword evidence="9" id="KW-0804">Transcription</keyword>
<keyword evidence="4" id="KW-0677">Repeat</keyword>
<evidence type="ECO:0000259" key="13">
    <source>
        <dbReference type="PROSITE" id="PS50157"/>
    </source>
</evidence>
<dbReference type="PANTHER" id="PTHR45925">
    <property type="entry name" value="ZINC FINGER PROTEIN"/>
    <property type="match status" value="1"/>
</dbReference>
<dbReference type="InterPro" id="IPR036236">
    <property type="entry name" value="Znf_C2H2_sf"/>
</dbReference>
<evidence type="ECO:0000256" key="1">
    <source>
        <dbReference type="ARBA" id="ARBA00004123"/>
    </source>
</evidence>
<keyword evidence="7" id="KW-0805">Transcription regulation</keyword>
<dbReference type="GO" id="GO:0008270">
    <property type="term" value="F:zinc ion binding"/>
    <property type="evidence" value="ECO:0007669"/>
    <property type="project" value="UniProtKB-KW"/>
</dbReference>
<reference evidence="14" key="1">
    <citation type="submission" date="2021-01" db="UniProtKB">
        <authorList>
            <consortium name="EnsemblMetazoa"/>
        </authorList>
    </citation>
    <scope>IDENTIFICATION</scope>
</reference>
<feature type="domain" description="C2H2-type" evidence="13">
    <location>
        <begin position="222"/>
        <end position="249"/>
    </location>
</feature>
<dbReference type="GO" id="GO:0000981">
    <property type="term" value="F:DNA-binding transcription factor activity, RNA polymerase II-specific"/>
    <property type="evidence" value="ECO:0007669"/>
    <property type="project" value="TreeGrafter"/>
</dbReference>
<proteinExistence type="inferred from homology"/>
<organism evidence="14 15">
    <name type="scientific">Varroa destructor</name>
    <name type="common">Honeybee mite</name>
    <dbReference type="NCBI Taxonomy" id="109461"/>
    <lineage>
        <taxon>Eukaryota</taxon>
        <taxon>Metazoa</taxon>
        <taxon>Ecdysozoa</taxon>
        <taxon>Arthropoda</taxon>
        <taxon>Chelicerata</taxon>
        <taxon>Arachnida</taxon>
        <taxon>Acari</taxon>
        <taxon>Parasitiformes</taxon>
        <taxon>Mesostigmata</taxon>
        <taxon>Gamasina</taxon>
        <taxon>Dermanyssoidea</taxon>
        <taxon>Varroidae</taxon>
        <taxon>Varroa</taxon>
    </lineage>
</organism>
<dbReference type="KEGG" id="vde:111248849"/>
<keyword evidence="15" id="KW-1185">Reference proteome</keyword>
<dbReference type="Proteomes" id="UP000594260">
    <property type="component" value="Unplaced"/>
</dbReference>
<dbReference type="FunFam" id="3.30.160.60:FF:000075">
    <property type="entry name" value="Putative zinc finger protein 536"/>
    <property type="match status" value="1"/>
</dbReference>
<dbReference type="InParanoid" id="A0A7M7JVV4"/>
<dbReference type="GO" id="GO:0005634">
    <property type="term" value="C:nucleus"/>
    <property type="evidence" value="ECO:0007669"/>
    <property type="project" value="UniProtKB-SubCell"/>
</dbReference>
<evidence type="ECO:0000256" key="2">
    <source>
        <dbReference type="ARBA" id="ARBA00006991"/>
    </source>
</evidence>
<evidence type="ECO:0000256" key="9">
    <source>
        <dbReference type="ARBA" id="ARBA00023163"/>
    </source>
</evidence>
<evidence type="ECO:0000256" key="10">
    <source>
        <dbReference type="ARBA" id="ARBA00023242"/>
    </source>
</evidence>
<evidence type="ECO:0000256" key="6">
    <source>
        <dbReference type="ARBA" id="ARBA00022833"/>
    </source>
</evidence>
<dbReference type="PROSITE" id="PS00028">
    <property type="entry name" value="ZINC_FINGER_C2H2_1"/>
    <property type="match status" value="1"/>
</dbReference>
<name>A0A7M7JVV4_VARDE</name>
<feature type="region of interest" description="Disordered" evidence="12">
    <location>
        <begin position="1"/>
        <end position="66"/>
    </location>
</feature>
<evidence type="ECO:0000256" key="12">
    <source>
        <dbReference type="SAM" id="MobiDB-lite"/>
    </source>
</evidence>
<keyword evidence="8" id="KW-0238">DNA-binding</keyword>
<evidence type="ECO:0000256" key="7">
    <source>
        <dbReference type="ARBA" id="ARBA00023015"/>
    </source>
</evidence>
<dbReference type="RefSeq" id="XP_022657592.1">
    <property type="nucleotide sequence ID" value="XM_022801857.1"/>
</dbReference>
<dbReference type="EnsemblMetazoa" id="XM_022801857">
    <property type="protein sequence ID" value="XP_022657592"/>
    <property type="gene ID" value="LOC111248849"/>
</dbReference>
<evidence type="ECO:0000256" key="5">
    <source>
        <dbReference type="ARBA" id="ARBA00022771"/>
    </source>
</evidence>
<dbReference type="Gene3D" id="3.30.160.60">
    <property type="entry name" value="Classic Zinc Finger"/>
    <property type="match status" value="2"/>
</dbReference>
<evidence type="ECO:0000256" key="4">
    <source>
        <dbReference type="ARBA" id="ARBA00022737"/>
    </source>
</evidence>
<keyword evidence="10" id="KW-0539">Nucleus</keyword>
<dbReference type="SMART" id="SM00355">
    <property type="entry name" value="ZnF_C2H2"/>
    <property type="match status" value="2"/>
</dbReference>
<sequence>FTDAGPVDESWYAPAPYATESADRQRRGASTIAPLKIDDFRTGSSSSIHQRHHYSSIPQHDADDPRGQLVLSSLADDESLIDQDYSSEYTTNPQQQQQQLSTQSQEYIQDHHHGHHDHHHQQQQQQPSQVHHRQHHGTNITAGNQLQRTSTSAVSHRAVPSAQRSLLVQKYWPQQKLINSPAALSRLNQRLGGHIAPGPLRAIGGSSSANAGSASTGAIDKKTCPVCFRRFRDGYDVRVHMRSHTRERPFPCPHCDYRASTKGSLKAHLLNKHSLH</sequence>
<keyword evidence="3" id="KW-0479">Metal-binding</keyword>
<dbReference type="OrthoDB" id="6435369at2759"/>
<dbReference type="PROSITE" id="PS50157">
    <property type="entry name" value="ZINC_FINGER_C2H2_2"/>
    <property type="match status" value="1"/>
</dbReference>
<feature type="compositionally biased region" description="Low complexity" evidence="12">
    <location>
        <begin position="94"/>
        <end position="105"/>
    </location>
</feature>
<dbReference type="Pfam" id="PF13909">
    <property type="entry name" value="zf-H2C2_5"/>
    <property type="match status" value="1"/>
</dbReference>
<keyword evidence="6" id="KW-0862">Zinc</keyword>
<dbReference type="GeneID" id="111248849"/>
<keyword evidence="5 11" id="KW-0863">Zinc-finger</keyword>
<comment type="similarity">
    <text evidence="2">Belongs to the krueppel C2H2-type zinc-finger protein family.</text>
</comment>
<feature type="compositionally biased region" description="Basic residues" evidence="12">
    <location>
        <begin position="112"/>
        <end position="121"/>
    </location>
</feature>
<accession>A0A7M7JVV4</accession>
<feature type="compositionally biased region" description="Polar residues" evidence="12">
    <location>
        <begin position="137"/>
        <end position="154"/>
    </location>
</feature>
<evidence type="ECO:0000256" key="11">
    <source>
        <dbReference type="PROSITE-ProRule" id="PRU00042"/>
    </source>
</evidence>
<evidence type="ECO:0000313" key="14">
    <source>
        <dbReference type="EnsemblMetazoa" id="XP_022657592"/>
    </source>
</evidence>
<feature type="region of interest" description="Disordered" evidence="12">
    <location>
        <begin position="89"/>
        <end position="158"/>
    </location>
</feature>
<evidence type="ECO:0000256" key="8">
    <source>
        <dbReference type="ARBA" id="ARBA00023125"/>
    </source>
</evidence>